<evidence type="ECO:0000313" key="2">
    <source>
        <dbReference type="Proteomes" id="UP000692954"/>
    </source>
</evidence>
<dbReference type="OrthoDB" id="300462at2759"/>
<gene>
    <name evidence="1" type="ORF">PSON_ATCC_30995.1.T0130031</name>
</gene>
<keyword evidence="2" id="KW-1185">Reference proteome</keyword>
<sequence length="218" mass="26074">MLLKGSKIKTIETTANQQMSYQTIKFIREARSSHQLHRRYSTSSSIHKEVFNNEDKCSKQTKSLLQIRYCNIHQLFKKKQYIPTNFQQDKKPFQHVVTNQFSKTQGQFIQQKKKFNAREWHKVNYDRFRFLSRQGSIEKIIANRFQSIQPCLQISQANKIQRSASQINNYRTESYNCLHQQRCQCQRSKSLQKENIVIFVIDENQHNQKLQDRNAQIV</sequence>
<evidence type="ECO:0000313" key="1">
    <source>
        <dbReference type="EMBL" id="CAD8059060.1"/>
    </source>
</evidence>
<name>A0A8S1KU73_9CILI</name>
<protein>
    <submittedName>
        <fullName evidence="1">Uncharacterized protein</fullName>
    </submittedName>
</protein>
<proteinExistence type="predicted"/>
<comment type="caution">
    <text evidence="1">The sequence shown here is derived from an EMBL/GenBank/DDBJ whole genome shotgun (WGS) entry which is preliminary data.</text>
</comment>
<accession>A0A8S1KU73</accession>
<dbReference type="Proteomes" id="UP000692954">
    <property type="component" value="Unassembled WGS sequence"/>
</dbReference>
<dbReference type="EMBL" id="CAJJDN010000013">
    <property type="protein sequence ID" value="CAD8059060.1"/>
    <property type="molecule type" value="Genomic_DNA"/>
</dbReference>
<organism evidence="1 2">
    <name type="scientific">Paramecium sonneborni</name>
    <dbReference type="NCBI Taxonomy" id="65129"/>
    <lineage>
        <taxon>Eukaryota</taxon>
        <taxon>Sar</taxon>
        <taxon>Alveolata</taxon>
        <taxon>Ciliophora</taxon>
        <taxon>Intramacronucleata</taxon>
        <taxon>Oligohymenophorea</taxon>
        <taxon>Peniculida</taxon>
        <taxon>Parameciidae</taxon>
        <taxon>Paramecium</taxon>
    </lineage>
</organism>
<reference evidence="1" key="1">
    <citation type="submission" date="2021-01" db="EMBL/GenBank/DDBJ databases">
        <authorList>
            <consortium name="Genoscope - CEA"/>
            <person name="William W."/>
        </authorList>
    </citation>
    <scope>NUCLEOTIDE SEQUENCE</scope>
</reference>
<dbReference type="AlphaFoldDB" id="A0A8S1KU73"/>